<gene>
    <name evidence="3" type="ORF">NM203_11840</name>
</gene>
<feature type="domain" description="HNH nuclease" evidence="2">
    <location>
        <begin position="402"/>
        <end position="455"/>
    </location>
</feature>
<reference evidence="3 4" key="1">
    <citation type="submission" date="2022-06" db="EMBL/GenBank/DDBJ databases">
        <title>Mycolicibacterium sp. CAU 1645 isolated from seawater.</title>
        <authorList>
            <person name="Kim W."/>
        </authorList>
    </citation>
    <scope>NUCLEOTIDE SEQUENCE [LARGE SCALE GENOMIC DNA]</scope>
    <source>
        <strain evidence="3 4">CAU 1645</strain>
    </source>
</reference>
<name>A0ABT1M152_9MYCO</name>
<dbReference type="SMART" id="SM00507">
    <property type="entry name" value="HNHc"/>
    <property type="match status" value="1"/>
</dbReference>
<comment type="caution">
    <text evidence="3">The sequence shown here is derived from an EMBL/GenBank/DDBJ whole genome shotgun (WGS) entry which is preliminary data.</text>
</comment>
<keyword evidence="3" id="KW-0540">Nuclease</keyword>
<organism evidence="3 4">
    <name type="scientific">Mycolicibacterium arenosum</name>
    <dbReference type="NCBI Taxonomy" id="2952157"/>
    <lineage>
        <taxon>Bacteria</taxon>
        <taxon>Bacillati</taxon>
        <taxon>Actinomycetota</taxon>
        <taxon>Actinomycetes</taxon>
        <taxon>Mycobacteriales</taxon>
        <taxon>Mycobacteriaceae</taxon>
        <taxon>Mycolicibacterium</taxon>
    </lineage>
</organism>
<dbReference type="InterPro" id="IPR003870">
    <property type="entry name" value="DUF222"/>
</dbReference>
<dbReference type="GO" id="GO:0004519">
    <property type="term" value="F:endonuclease activity"/>
    <property type="evidence" value="ECO:0007669"/>
    <property type="project" value="UniProtKB-KW"/>
</dbReference>
<feature type="compositionally biased region" description="Low complexity" evidence="1">
    <location>
        <begin position="563"/>
        <end position="573"/>
    </location>
</feature>
<keyword evidence="4" id="KW-1185">Reference proteome</keyword>
<feature type="region of interest" description="Disordered" evidence="1">
    <location>
        <begin position="523"/>
        <end position="587"/>
    </location>
</feature>
<proteinExistence type="predicted"/>
<keyword evidence="3" id="KW-0378">Hydrolase</keyword>
<dbReference type="RefSeq" id="WP_255060121.1">
    <property type="nucleotide sequence ID" value="NZ_JANDBD010000004.1"/>
</dbReference>
<dbReference type="EMBL" id="JANDBD010000004">
    <property type="protein sequence ID" value="MCP9272876.1"/>
    <property type="molecule type" value="Genomic_DNA"/>
</dbReference>
<sequence>MCEAFRNPAGMDDAALNLAITGYARAEAATAGHRLALIAELADRRLGTELALSRERSACDAWDCCAAEIAADLIVSHRTASGLMYQALDLRDRIPLTGDLLRNGDITLKVATTASWRTQLIVDPDALARVDADLAAVATRWGGYSEQKLADAIDAAIERHDPDAVRRFRTAQRSLNIAFGKPDDATGTRSIYGRVSAVDAELTDRRLDAMATSVCPEDPRTHGERRVAALGIINAGGDHLPCLCGSADCPATGPDARGKHFEILVLTDNPTPADGPAPDDGPDDGPNDRPDDDVPRYDPDYDWEHHWTDEAPPEDAEAPEPPPEDEESAPEQADSVTEPENAESATTPTPTPTPCGYTAIIAGGGVLPVALLADLCRMGASIRTIAKPEDLTAEIRYRPSIAAQRLVRARDMTCRFLGCDHPAEYADLDHTVPYGRPGGLTHPGNIATLCRKHHLLKTFWVGDGGWSENQLDDGTIVWTSPSGLKHRAPPGSRIYFPNWDPPPHYRTPRHRTLNRLPAATCACHNEDAPAPNNAPPPSPPNADATTKTASATARHPSRRHPAWRCASRASPRRPSQDRPRVRVPAAR</sequence>
<feature type="compositionally biased region" description="Basic and acidic residues" evidence="1">
    <location>
        <begin position="286"/>
        <end position="309"/>
    </location>
</feature>
<evidence type="ECO:0000313" key="4">
    <source>
        <dbReference type="Proteomes" id="UP001651690"/>
    </source>
</evidence>
<feature type="compositionally biased region" description="Low complexity" evidence="1">
    <location>
        <begin position="541"/>
        <end position="553"/>
    </location>
</feature>
<dbReference type="InterPro" id="IPR003615">
    <property type="entry name" value="HNH_nuc"/>
</dbReference>
<feature type="compositionally biased region" description="Acidic residues" evidence="1">
    <location>
        <begin position="311"/>
        <end position="329"/>
    </location>
</feature>
<dbReference type="CDD" id="cd00085">
    <property type="entry name" value="HNHc"/>
    <property type="match status" value="1"/>
</dbReference>
<evidence type="ECO:0000313" key="3">
    <source>
        <dbReference type="EMBL" id="MCP9272876.1"/>
    </source>
</evidence>
<protein>
    <submittedName>
        <fullName evidence="3">HNH endonuclease</fullName>
    </submittedName>
</protein>
<feature type="compositionally biased region" description="Low complexity" evidence="1">
    <location>
        <begin position="267"/>
        <end position="278"/>
    </location>
</feature>
<evidence type="ECO:0000256" key="1">
    <source>
        <dbReference type="SAM" id="MobiDB-lite"/>
    </source>
</evidence>
<evidence type="ECO:0000259" key="2">
    <source>
        <dbReference type="SMART" id="SM00507"/>
    </source>
</evidence>
<accession>A0ABT1M152</accession>
<feature type="region of interest" description="Disordered" evidence="1">
    <location>
        <begin position="267"/>
        <end position="353"/>
    </location>
</feature>
<dbReference type="Pfam" id="PF02720">
    <property type="entry name" value="DUF222"/>
    <property type="match status" value="1"/>
</dbReference>
<dbReference type="Proteomes" id="UP001651690">
    <property type="component" value="Unassembled WGS sequence"/>
</dbReference>
<keyword evidence="3" id="KW-0255">Endonuclease</keyword>